<organism evidence="3 4">
    <name type="scientific">Plutella xylostella</name>
    <name type="common">Diamondback moth</name>
    <name type="synonym">Plutella maculipennis</name>
    <dbReference type="NCBI Taxonomy" id="51655"/>
    <lineage>
        <taxon>Eukaryota</taxon>
        <taxon>Metazoa</taxon>
        <taxon>Ecdysozoa</taxon>
        <taxon>Arthropoda</taxon>
        <taxon>Hexapoda</taxon>
        <taxon>Insecta</taxon>
        <taxon>Pterygota</taxon>
        <taxon>Neoptera</taxon>
        <taxon>Endopterygota</taxon>
        <taxon>Lepidoptera</taxon>
        <taxon>Glossata</taxon>
        <taxon>Ditrysia</taxon>
        <taxon>Yponomeutoidea</taxon>
        <taxon>Plutellidae</taxon>
        <taxon>Plutella</taxon>
    </lineage>
</organism>
<dbReference type="EMBL" id="CAJHNJ030000025">
    <property type="protein sequence ID" value="CAG9121427.1"/>
    <property type="molecule type" value="Genomic_DNA"/>
</dbReference>
<evidence type="ECO:0000256" key="2">
    <source>
        <dbReference type="SAM" id="MobiDB-lite"/>
    </source>
</evidence>
<feature type="coiled-coil region" evidence="1">
    <location>
        <begin position="1126"/>
        <end position="1181"/>
    </location>
</feature>
<keyword evidence="1" id="KW-0175">Coiled coil</keyword>
<evidence type="ECO:0000313" key="4">
    <source>
        <dbReference type="Proteomes" id="UP000653454"/>
    </source>
</evidence>
<evidence type="ECO:0000256" key="1">
    <source>
        <dbReference type="SAM" id="Coils"/>
    </source>
</evidence>
<gene>
    <name evidence="3" type="ORF">PLXY2_LOCUS7381</name>
</gene>
<name>A0A8S4EZ29_PLUXY</name>
<feature type="coiled-coil region" evidence="1">
    <location>
        <begin position="888"/>
        <end position="1059"/>
    </location>
</feature>
<dbReference type="Proteomes" id="UP000653454">
    <property type="component" value="Unassembled WGS sequence"/>
</dbReference>
<protein>
    <submittedName>
        <fullName evidence="3">(diamondback moth) hypothetical protein</fullName>
    </submittedName>
</protein>
<reference evidence="3" key="1">
    <citation type="submission" date="2020-11" db="EMBL/GenBank/DDBJ databases">
        <authorList>
            <person name="Whiteford S."/>
        </authorList>
    </citation>
    <scope>NUCLEOTIDE SEQUENCE</scope>
</reference>
<feature type="compositionally biased region" description="Basic and acidic residues" evidence="2">
    <location>
        <begin position="2166"/>
        <end position="2192"/>
    </location>
</feature>
<evidence type="ECO:0000313" key="3">
    <source>
        <dbReference type="EMBL" id="CAG9121427.1"/>
    </source>
</evidence>
<accession>A0A8S4EZ29</accession>
<keyword evidence="4" id="KW-1185">Reference proteome</keyword>
<feature type="coiled-coil region" evidence="1">
    <location>
        <begin position="76"/>
        <end position="133"/>
    </location>
</feature>
<feature type="region of interest" description="Disordered" evidence="2">
    <location>
        <begin position="2143"/>
        <end position="2198"/>
    </location>
</feature>
<feature type="compositionally biased region" description="Basic and acidic residues" evidence="2">
    <location>
        <begin position="149"/>
        <end position="165"/>
    </location>
</feature>
<proteinExistence type="predicted"/>
<sequence>MSFITKRERVFDEFDQFELPARNEGKLKAYGSCTDARAWSHFCSDKTENLVDIIKRNNTMCTHKYIPTKVIVETLMAARNAEVSRLKRRIRQLELMLASYHQLDLTEAQKSEIDKAHEEIKAANKDLDELHLDLNLSGFTEGIDSEAYETGKSRTAESARSRGDDTWSLGKGSESRACQNESCAVSVSTHAEDPRINEMEQTIITKDAKLNAMKNTLAVMENDVCEPYCIYAHIYIALEKILRILCQHEKYKEYIDLLTDGKDARFLDIKEKIMFKIKVLQRFSLALVAPCTSECKEETSITCSCNRNDNVRVELALTAPEMNPVTSTMENQRAQLVADIMENEDIKDILIKSSTESIYKDSENYTKPNDTPVSCCIDSDNLARLKQLQLDYEDLIQCYENLKHERICLLLRCTRYKELEFELDNIKMQFKEYNGLWNEKEYYKNRSDETDQLKEKYYVLYDETKNLEMQLKAECEKNKTKTNTITELRNENIALEKKLNDTSITFEKETSALQCKLKESECKVMCLEEQIKCLKVQIDNILEHERDKLTQILHDPITLQNEIKQLKEQCKLENYEKETIQEQFHDQLNLINELKNEIEDWKGSYERILCRNEYLESDLDKMQQKMNHLIEHNRNLSDDLDEKKLAADNLRNIITNKSLEINKLITENESRRAENKELLAKFQETLITHSNSIVALERTKTESEHSLQTAKQENQDLANKLKKYEEENQQIYVLTNEIQELKDNLAVTAADNARLYKICSNLEEIENKKDLYEDLQNRLQAIIKENKHLNDNNITLQECMKKMKEEHDYKIMELKQEIKQYEHIMEKNQDEIKRLSDDKNNLMSEKKYSNTSLEAAKRQTQIIENQLSHFDNLSKDQESLKMSHENNLQTEKEQLVQKHTENEALKIELQSVKQLYQNLEKEKQQNLIDTEALVLSAKEEIHNLKLIANRVPNLEDELETINKKYTEQKNRLDKIVESNTNESTLLKNDLEKAQQRIKSLIDENSAMVEKFNLVDQEIRKQMAETEKTKEELMKAKQTNDEIKEQNNRLQLDIASHIQDLNCATQEADTLRQHSNELFAEKKILEESLITCRNQLIQFETTQDNFLSVQKELEYLKNERLNTHKKINGLLDELDQSKNKILDFKDDISARDDTIAFQQNHINDLNIQVRELLTNLGQLVEASESSQDINRQKADLSVKKIEAHHSKATHNMKMELDNLKQNHVLLENKLTHSRRVSDESLKDQEQISMQFQTLLNEREIIVTGLKELELKCTGHSLLSPNRCQIDDIIASINNIRNALDKRTSELSSLEQKLTSVQSSSKLLQSKTDAAQRIFEIEKQKILYEKEEAIKNRLTLENKIVDLKNSLDTEIAQGKKLLQEKEVELLNQKFIIEQINKSSQAHIKELEGQLHHLQHLYDDAQVKIKSLEVQIQNISDENIKKINEIGNVLKEKSAEVTTLQDELSKMNQIKSIIHISTEISKTVTDMSTQTHNFKEEPIKLYPETPNIPTLSLDEEKILPQKLPSLENEVKILTSQLVPDLDHKYKRLSPGLLEQHSIPSREETSGINSRHSASENDFKENKVTNSNVVYDLQSHDRIIPNVVQNKHGLNNIKSLGEIEKNYVLKHKDANSLYSPSTSNEENLFVFRKDSEISFKSNTSNLAEYNINNNVIVIPDSIYESRTEKDIEIEKEDNNINYHHYNKKKSDHKYTNIIDPEIEKKLPHINIHNSSMSNKLDLNKSSKNLSTNLAILPASDRTLADLAPSDHLVSREENSVQHNLGLQFILKDANNSEHSYKIITKNKSIDNLFSDSISSNIDKIISSSINSIGNNKETSEDKSVLVKIDSEYEGELKRLSKAFEYYKTISLNNMEFLKSKYDNHSKSIMNEHNEGVKNMQGSKTRHHIINVHENEVETLRSMSIEAMKKTDTVENDTLKHQLGKNSMTSFEKGTVNIQRPSRRNCVSLDRTELQALDARSASHGPCTCSVDDDVTDTIRTIFHHVQSEMVEKTYLKNLGTKLINDNIESLTLHELSFLHLQVCRMWKSKYTKEEALQKSIDMLRKEVMNKQRLAHEHIAELDRKVAEETRLLQMRREAACAAQGQRPTAGPNAVSPAARATTIDRDVRCNCPIVAGPTGIKERLSAGDLFKITGHKRRPKRVKMDAPKATPGRVTEDRREKRNYNDEPPTRLRSTPDRSRPRNSKK</sequence>
<comment type="caution">
    <text evidence="3">The sequence shown here is derived from an EMBL/GenBank/DDBJ whole genome shotgun (WGS) entry which is preliminary data.</text>
</comment>
<feature type="coiled-coil region" evidence="1">
    <location>
        <begin position="1401"/>
        <end position="1467"/>
    </location>
</feature>
<feature type="coiled-coil region" evidence="1">
    <location>
        <begin position="478"/>
        <end position="845"/>
    </location>
</feature>
<feature type="region of interest" description="Disordered" evidence="2">
    <location>
        <begin position="147"/>
        <end position="173"/>
    </location>
</feature>
<feature type="region of interest" description="Disordered" evidence="2">
    <location>
        <begin position="1549"/>
        <end position="1574"/>
    </location>
</feature>